<dbReference type="Proteomes" id="UP000694865">
    <property type="component" value="Unplaced"/>
</dbReference>
<evidence type="ECO:0000313" key="3">
    <source>
        <dbReference type="RefSeq" id="XP_006820240.1"/>
    </source>
</evidence>
<organism evidence="2 3">
    <name type="scientific">Saccoglossus kowalevskii</name>
    <name type="common">Acorn worm</name>
    <dbReference type="NCBI Taxonomy" id="10224"/>
    <lineage>
        <taxon>Eukaryota</taxon>
        <taxon>Metazoa</taxon>
        <taxon>Hemichordata</taxon>
        <taxon>Enteropneusta</taxon>
        <taxon>Harrimaniidae</taxon>
        <taxon>Saccoglossus</taxon>
    </lineage>
</organism>
<proteinExistence type="inferred from homology"/>
<dbReference type="PRINTS" id="PR00178">
    <property type="entry name" value="FATTYACIDBP"/>
</dbReference>
<comment type="similarity">
    <text evidence="1">Belongs to the calycin superfamily. Fatty-acid binding protein (FABP) family.</text>
</comment>
<dbReference type="CDD" id="cd00742">
    <property type="entry name" value="FABP"/>
    <property type="match status" value="1"/>
</dbReference>
<dbReference type="Gene3D" id="2.40.128.20">
    <property type="match status" value="1"/>
</dbReference>
<protein>
    <submittedName>
        <fullName evidence="3">Cellular retinoic acid-binding protein 2-like</fullName>
    </submittedName>
</protein>
<reference evidence="3" key="1">
    <citation type="submission" date="2025-08" db="UniProtKB">
        <authorList>
            <consortium name="RefSeq"/>
        </authorList>
    </citation>
    <scope>IDENTIFICATION</scope>
    <source>
        <tissue evidence="3">Testes</tissue>
    </source>
</reference>
<dbReference type="PANTHER" id="PTHR11955">
    <property type="entry name" value="FATTY ACID BINDING PROTEIN"/>
    <property type="match status" value="1"/>
</dbReference>
<dbReference type="RefSeq" id="XP_006820240.1">
    <property type="nucleotide sequence ID" value="XM_006820177.1"/>
</dbReference>
<dbReference type="InterPro" id="IPR031259">
    <property type="entry name" value="ILBP"/>
</dbReference>
<keyword evidence="2" id="KW-1185">Reference proteome</keyword>
<name>A0ABM0MJP9_SACKO</name>
<gene>
    <name evidence="3" type="primary">LOC102806329</name>
</gene>
<evidence type="ECO:0000256" key="1">
    <source>
        <dbReference type="ARBA" id="ARBA00008390"/>
    </source>
</evidence>
<dbReference type="SUPFAM" id="SSF50814">
    <property type="entry name" value="Lipocalins"/>
    <property type="match status" value="1"/>
</dbReference>
<dbReference type="InterPro" id="IPR012674">
    <property type="entry name" value="Calycin"/>
</dbReference>
<dbReference type="GeneID" id="102806329"/>
<accession>A0ABM0MJP9</accession>
<sequence>MKNMTGKWKQCKAENLEVLLKKMGVGKLHREIISKVIPSLEIYQDGDHFIIRTVTKFRDVELNFTVGECFIDTTLSGENRKAVARWEHGGQRLVVTEFDDKDGKQQTQRELASENELLVTLLYRGVTAKRYFTRVKQH</sequence>
<evidence type="ECO:0000313" key="2">
    <source>
        <dbReference type="Proteomes" id="UP000694865"/>
    </source>
</evidence>
<dbReference type="InterPro" id="IPR000463">
    <property type="entry name" value="Fatty_acid-bd"/>
</dbReference>